<reference evidence="1" key="1">
    <citation type="journal article" date="2022" name="Proc. Natl. Acad. Sci. U.S.A.">
        <title>Life cycle and functional genomics of the unicellular red alga Galdieria for elucidating algal and plant evolution and industrial use.</title>
        <authorList>
            <person name="Hirooka S."/>
            <person name="Itabashi T."/>
            <person name="Ichinose T.M."/>
            <person name="Onuma R."/>
            <person name="Fujiwara T."/>
            <person name="Yamashita S."/>
            <person name="Jong L.W."/>
            <person name="Tomita R."/>
            <person name="Iwane A.H."/>
            <person name="Miyagishima S.Y."/>
        </authorList>
    </citation>
    <scope>NUCLEOTIDE SEQUENCE</scope>
    <source>
        <strain evidence="1">NBRC 102759</strain>
    </source>
</reference>
<keyword evidence="2" id="KW-1185">Reference proteome</keyword>
<dbReference type="AlphaFoldDB" id="A0A9C7PZM4"/>
<organism evidence="1 2">
    <name type="scientific">Galdieria partita</name>
    <dbReference type="NCBI Taxonomy" id="83374"/>
    <lineage>
        <taxon>Eukaryota</taxon>
        <taxon>Rhodophyta</taxon>
        <taxon>Bangiophyceae</taxon>
        <taxon>Galdieriales</taxon>
        <taxon>Galdieriaceae</taxon>
        <taxon>Galdieria</taxon>
    </lineage>
</organism>
<dbReference type="EMBL" id="BQMJ01000037">
    <property type="protein sequence ID" value="GJQ12811.1"/>
    <property type="molecule type" value="Genomic_DNA"/>
</dbReference>
<protein>
    <submittedName>
        <fullName evidence="1">Uncharacterized protein</fullName>
    </submittedName>
</protein>
<dbReference type="Proteomes" id="UP001061958">
    <property type="component" value="Unassembled WGS sequence"/>
</dbReference>
<accession>A0A9C7PZM4</accession>
<comment type="caution">
    <text evidence="1">The sequence shown here is derived from an EMBL/GenBank/DDBJ whole genome shotgun (WGS) entry which is preliminary data.</text>
</comment>
<evidence type="ECO:0000313" key="2">
    <source>
        <dbReference type="Proteomes" id="UP001061958"/>
    </source>
</evidence>
<dbReference type="OrthoDB" id="10309760at2759"/>
<evidence type="ECO:0000313" key="1">
    <source>
        <dbReference type="EMBL" id="GJQ12811.1"/>
    </source>
</evidence>
<reference evidence="1" key="2">
    <citation type="submission" date="2022-01" db="EMBL/GenBank/DDBJ databases">
        <authorList>
            <person name="Hirooka S."/>
            <person name="Miyagishima S.Y."/>
        </authorList>
    </citation>
    <scope>NUCLEOTIDE SEQUENCE</scope>
    <source>
        <strain evidence="1">NBRC 102759</strain>
    </source>
</reference>
<sequence length="197" mass="21984">MGVSIGRAALKTFTDPISFQKSLSGLQRVLGLLVESSSLQVAISDASRLTCAPFGFLYRNSAKEDAKILSRAFEFAQEHETEPLLIGGAVVGIRCENSREAKEEALSIRNYVEELLDIERMEQFSSILYINQAAALKQAILQKEDYRRAREKIVQRLLANRPPGARLPPDPNDIKEPSEIIQLTAVDILQYGLNKPR</sequence>
<proteinExistence type="predicted"/>
<name>A0A9C7PZM4_9RHOD</name>
<gene>
    <name evidence="1" type="ORF">GpartN1_g4602.t1</name>
</gene>